<dbReference type="InterPro" id="IPR036388">
    <property type="entry name" value="WH-like_DNA-bd_sf"/>
</dbReference>
<evidence type="ECO:0000313" key="2">
    <source>
        <dbReference type="Proteomes" id="UP001172630"/>
    </source>
</evidence>
<comment type="caution">
    <text evidence="1">The sequence shown here is derived from an EMBL/GenBank/DDBJ whole genome shotgun (WGS) entry which is preliminary data.</text>
</comment>
<evidence type="ECO:0000313" key="1">
    <source>
        <dbReference type="EMBL" id="MDL2410909.1"/>
    </source>
</evidence>
<organism evidence="1 2">
    <name type="scientific">Rhizobium calliandrae</name>
    <dbReference type="NCBI Taxonomy" id="1312182"/>
    <lineage>
        <taxon>Bacteria</taxon>
        <taxon>Pseudomonadati</taxon>
        <taxon>Pseudomonadota</taxon>
        <taxon>Alphaproteobacteria</taxon>
        <taxon>Hyphomicrobiales</taxon>
        <taxon>Rhizobiaceae</taxon>
        <taxon>Rhizobium/Agrobacterium group</taxon>
        <taxon>Rhizobium</taxon>
    </lineage>
</organism>
<dbReference type="SUPFAM" id="SSF46785">
    <property type="entry name" value="Winged helix' DNA-binding domain"/>
    <property type="match status" value="1"/>
</dbReference>
<dbReference type="InterPro" id="IPR036390">
    <property type="entry name" value="WH_DNA-bd_sf"/>
</dbReference>
<reference evidence="1" key="1">
    <citation type="submission" date="2023-06" db="EMBL/GenBank/DDBJ databases">
        <title>Phylogenetic Diversity of Rhizobium strains.</title>
        <authorList>
            <person name="Moura F.T."/>
            <person name="Helene L.C.F."/>
            <person name="Hungria M."/>
        </authorList>
    </citation>
    <scope>NUCLEOTIDE SEQUENCE</scope>
    <source>
        <strain evidence="1">CCGE524</strain>
    </source>
</reference>
<proteinExistence type="predicted"/>
<protein>
    <submittedName>
        <fullName evidence="1">Helix-turn-helix domain-containing protein</fullName>
    </submittedName>
</protein>
<keyword evidence="2" id="KW-1185">Reference proteome</keyword>
<accession>A0ABT7KQL1</accession>
<dbReference type="Gene3D" id="1.10.10.10">
    <property type="entry name" value="Winged helix-like DNA-binding domain superfamily/Winged helix DNA-binding domain"/>
    <property type="match status" value="1"/>
</dbReference>
<name>A0ABT7KQL1_9HYPH</name>
<dbReference type="Proteomes" id="UP001172630">
    <property type="component" value="Unassembled WGS sequence"/>
</dbReference>
<gene>
    <name evidence="1" type="ORF">PY650_36385</name>
</gene>
<dbReference type="EMBL" id="JARFYN010000141">
    <property type="protein sequence ID" value="MDL2410909.1"/>
    <property type="molecule type" value="Genomic_DNA"/>
</dbReference>
<sequence>MNQTFGKEPLSGAPQFTQLQGQYLAFIYAYSRIFKRSPAEVDMRRHFQVTAPSVHQMVLTLEKAGLIQRTPGEARSIQLLIEPEALPILR</sequence>